<reference evidence="2 3" key="1">
    <citation type="submission" date="2019-10" db="EMBL/GenBank/DDBJ databases">
        <authorList>
            <person name="Palmer J.M."/>
        </authorList>
    </citation>
    <scope>NUCLEOTIDE SEQUENCE [LARGE SCALE GENOMIC DNA]</scope>
    <source>
        <strain evidence="2 3">TWF506</strain>
    </source>
</reference>
<evidence type="ECO:0000256" key="1">
    <source>
        <dbReference type="SAM" id="MobiDB-lite"/>
    </source>
</evidence>
<sequence>MAPGIGDAIEFMSAAASRASKDENVMRTMKNFMLQSEGGLSYEDRNILLQSRLKTRESTQTGCTIGLLLGMGAAVLTIRRRRLAFRNLRSIQGTGATVRSPDGREEIITNLGSTHVRPTFARNLVTFGFWGTTGYVFGGMLGNSYGQKAMRDYQAQNPEAMKRIQAWERKFMLFVMRTALKNAEAVDAERSERDGINDGGSKEERGFDSWPPPDNPPEFPRSF</sequence>
<gene>
    <name evidence="2" type="ORF">TWF506_006594</name>
</gene>
<evidence type="ECO:0000313" key="3">
    <source>
        <dbReference type="Proteomes" id="UP001307849"/>
    </source>
</evidence>
<evidence type="ECO:0000313" key="2">
    <source>
        <dbReference type="EMBL" id="KAK6516701.1"/>
    </source>
</evidence>
<feature type="region of interest" description="Disordered" evidence="1">
    <location>
        <begin position="185"/>
        <end position="223"/>
    </location>
</feature>
<feature type="compositionally biased region" description="Pro residues" evidence="1">
    <location>
        <begin position="210"/>
        <end position="223"/>
    </location>
</feature>
<protein>
    <submittedName>
        <fullName evidence="2">Uncharacterized protein</fullName>
    </submittedName>
</protein>
<accession>A0AAN8NH35</accession>
<dbReference type="AlphaFoldDB" id="A0AAN8NH35"/>
<dbReference type="Proteomes" id="UP001307849">
    <property type="component" value="Unassembled WGS sequence"/>
</dbReference>
<name>A0AAN8NH35_9PEZI</name>
<dbReference type="EMBL" id="JAVHJM010000003">
    <property type="protein sequence ID" value="KAK6516701.1"/>
    <property type="molecule type" value="Genomic_DNA"/>
</dbReference>
<proteinExistence type="predicted"/>
<organism evidence="2 3">
    <name type="scientific">Arthrobotrys conoides</name>
    <dbReference type="NCBI Taxonomy" id="74498"/>
    <lineage>
        <taxon>Eukaryota</taxon>
        <taxon>Fungi</taxon>
        <taxon>Dikarya</taxon>
        <taxon>Ascomycota</taxon>
        <taxon>Pezizomycotina</taxon>
        <taxon>Orbiliomycetes</taxon>
        <taxon>Orbiliales</taxon>
        <taxon>Orbiliaceae</taxon>
        <taxon>Arthrobotrys</taxon>
    </lineage>
</organism>
<comment type="caution">
    <text evidence="2">The sequence shown here is derived from an EMBL/GenBank/DDBJ whole genome shotgun (WGS) entry which is preliminary data.</text>
</comment>
<keyword evidence="3" id="KW-1185">Reference proteome</keyword>
<feature type="compositionally biased region" description="Basic and acidic residues" evidence="1">
    <location>
        <begin position="187"/>
        <end position="207"/>
    </location>
</feature>